<feature type="region of interest" description="Disordered" evidence="1">
    <location>
        <begin position="199"/>
        <end position="221"/>
    </location>
</feature>
<evidence type="ECO:0000256" key="1">
    <source>
        <dbReference type="SAM" id="MobiDB-lite"/>
    </source>
</evidence>
<sequence>MKRPSNRTTRSSARSSSPSSRSTSSIMTRTRTSCSAISRLSLPNSECQDGRFVRSVMASWAMEEAASPTTGISFSKGVPKREYCESLSFTDLDLGNASESADTNSAVIDSASETDQGLNHTHSQVSSREITSLRRVVLPPPQGPTSPNTVELCPIAQESMREATTRAKSSRPAMSAVSWDSSLQGDSEGRSLVMEKVNHLRKSPGITSADSRESALRHSGK</sequence>
<evidence type="ECO:0000313" key="2">
    <source>
        <dbReference type="EMBL" id="SDJ29837.1"/>
    </source>
</evidence>
<proteinExistence type="predicted"/>
<dbReference type="STRING" id="1045773.SAMN05216555_10953"/>
<gene>
    <name evidence="2" type="ORF">SAMN05216555_10953</name>
</gene>
<reference evidence="3" key="1">
    <citation type="submission" date="2016-10" db="EMBL/GenBank/DDBJ databases">
        <authorList>
            <person name="Varghese N."/>
            <person name="Submissions S."/>
        </authorList>
    </citation>
    <scope>NUCLEOTIDE SEQUENCE [LARGE SCALE GENOMIC DNA]</scope>
    <source>
        <strain evidence="3">CGMCC 1.10783</strain>
    </source>
</reference>
<feature type="region of interest" description="Disordered" evidence="1">
    <location>
        <begin position="162"/>
        <end position="187"/>
    </location>
</feature>
<dbReference type="EMBL" id="FNEI01000009">
    <property type="protein sequence ID" value="SDJ29837.1"/>
    <property type="molecule type" value="Genomic_DNA"/>
</dbReference>
<feature type="compositionally biased region" description="Basic and acidic residues" evidence="1">
    <location>
        <begin position="210"/>
        <end position="221"/>
    </location>
</feature>
<organism evidence="2 3">
    <name type="scientific">Arthrobacter cupressi</name>
    <dbReference type="NCBI Taxonomy" id="1045773"/>
    <lineage>
        <taxon>Bacteria</taxon>
        <taxon>Bacillati</taxon>
        <taxon>Actinomycetota</taxon>
        <taxon>Actinomycetes</taxon>
        <taxon>Micrococcales</taxon>
        <taxon>Micrococcaceae</taxon>
        <taxon>Arthrobacter</taxon>
    </lineage>
</organism>
<name>A0A1G8SKV3_9MICC</name>
<evidence type="ECO:0000313" key="3">
    <source>
        <dbReference type="Proteomes" id="UP000182130"/>
    </source>
</evidence>
<accession>A0A1G8SKV3</accession>
<protein>
    <submittedName>
        <fullName evidence="2">Uncharacterized protein</fullName>
    </submittedName>
</protein>
<dbReference type="AlphaFoldDB" id="A0A1G8SKV3"/>
<dbReference type="Proteomes" id="UP000182130">
    <property type="component" value="Unassembled WGS sequence"/>
</dbReference>
<feature type="region of interest" description="Disordered" evidence="1">
    <location>
        <begin position="1"/>
        <end position="32"/>
    </location>
</feature>
<keyword evidence="3" id="KW-1185">Reference proteome</keyword>